<dbReference type="Pfam" id="PF17404">
    <property type="entry name" value="Nrap_D3"/>
    <property type="match status" value="1"/>
</dbReference>
<dbReference type="Gene3D" id="1.10.1410.10">
    <property type="match status" value="1"/>
</dbReference>
<evidence type="ECO:0000256" key="4">
    <source>
        <dbReference type="ARBA" id="ARBA00023242"/>
    </source>
</evidence>
<dbReference type="Pfam" id="PF17403">
    <property type="entry name" value="Nrap_D2"/>
    <property type="match status" value="1"/>
</dbReference>
<evidence type="ECO:0008006" key="14">
    <source>
        <dbReference type="Google" id="ProtNLM"/>
    </source>
</evidence>
<dbReference type="InterPro" id="IPR035371">
    <property type="entry name" value="Nrap_D6"/>
</dbReference>
<dbReference type="InterPro" id="IPR035082">
    <property type="entry name" value="Nrap_D1"/>
</dbReference>
<evidence type="ECO:0000259" key="8">
    <source>
        <dbReference type="Pfam" id="PF17404"/>
    </source>
</evidence>
<dbReference type="InterPro" id="IPR035370">
    <property type="entry name" value="Nrap_D5"/>
</dbReference>
<feature type="domain" description="Nrap protein" evidence="9">
    <location>
        <begin position="633"/>
        <end position="745"/>
    </location>
</feature>
<name>A0A176WCZ2_MARPO</name>
<gene>
    <name evidence="12" type="ORF">AXG93_669s1250</name>
</gene>
<evidence type="ECO:0000256" key="2">
    <source>
        <dbReference type="ARBA" id="ARBA00006674"/>
    </source>
</evidence>
<dbReference type="GO" id="GO:0006364">
    <property type="term" value="P:rRNA processing"/>
    <property type="evidence" value="ECO:0007669"/>
    <property type="project" value="TreeGrafter"/>
</dbReference>
<reference evidence="12" key="1">
    <citation type="submission" date="2016-03" db="EMBL/GenBank/DDBJ databases">
        <title>Mechanisms controlling the formation of the plant cell surface in tip-growing cells are functionally conserved among land plants.</title>
        <authorList>
            <person name="Honkanen S."/>
            <person name="Jones V.A."/>
            <person name="Morieri G."/>
            <person name="Champion C."/>
            <person name="Hetherington A.J."/>
            <person name="Kelly S."/>
            <person name="Saint-Marcoux D."/>
            <person name="Proust H."/>
            <person name="Prescott H."/>
            <person name="Dolan L."/>
        </authorList>
    </citation>
    <scope>NUCLEOTIDE SEQUENCE [LARGE SCALE GENOMIC DNA]</scope>
    <source>
        <tissue evidence="12">Whole gametophyte</tissue>
    </source>
</reference>
<dbReference type="GO" id="GO:0032040">
    <property type="term" value="C:small-subunit processome"/>
    <property type="evidence" value="ECO:0007669"/>
    <property type="project" value="TreeGrafter"/>
</dbReference>
<evidence type="ECO:0000256" key="5">
    <source>
        <dbReference type="RuleBase" id="RU364032"/>
    </source>
</evidence>
<dbReference type="Proteomes" id="UP000077202">
    <property type="component" value="Unassembled WGS sequence"/>
</dbReference>
<accession>A0A176WCZ2</accession>
<sequence>MLRVCPLNPRTGFWVWSELGNNAAELFPLFAVSEVFALCPRRRSRRSEAASSFPLRGVLLLSDFLLEFVLMGEVSLAAVKVEELLKEVRIDYTKTKTVEGAVASVRDILQTLGTVEVSSSVAARFVKDLGVPDDKCGFKFQKPVSVKVIGSFVTQSVTKPVQNVDLAVLIPKTCFHEKDYLNYRYHAKRLLYLAAIERELSKMGSFEKMEWTSLHEDATKPVLIVYPAADDSGVATKFLLRLIPTISTEHFDFTKFGLERNNVRDAKSRGAIWTEGLALPTPHYSSSIVEDMLIQEHSDWLESHLSKSPTLRDAISLAKVWLRQRSVDGHRDGLNGFLMSALIVHLSTPAGKQRISEHMSALQMFRVTLDAIGTMDILGRGLVMQRLVENSVSSDVKQMKSSFEVVMVDPSGRLNLTHRLTKSALEELKYDALRTLEAMKGLKDGGFDAVFMTRVGFSAKFDYHIRFEVPDRTTKSPLCLDMERWRVFERKVEAILRKALSERAVLVRVLQRSLPSGWNPSVGLECVEKVPLLAGIFLNNHEVALRMADVGPGADDKVEAKKFRSFWGERSELRRFKDGKICETAVWECQPTERHLIIERIVHHVCLRHLALSPSDVKVVAGQLDFAVSVRGKEFRHSAVYYPQPHPLASEVVLSKPLPKVLGSCLDPLEIVIQLEGSGRWPDDPVAIQKTKLAFCLNIADSMQVKWGVHCVASEEAVDILMDGFAFRLSILYEKDRTLINKERLASSLATGSGLPLKFGATVLNSQPASLKGDRLLRSMHASILLGLHGLYPAFSPTVRLAKRWLASHLFSGVLADEAVELLVAHLFVNPSPYSPPSSRVTGLLRFLRLLESHDWLLAPLIVDVNASITPNDETIIMSQFDKLNRDSNSVCEGPAMFIATAYDLSSETWTRDSPNVKGLKRLVAYAKSSSALLSSMIMSHDSSAKWQTLFRTPLNCYDAIALLHEQSLPHPSRLLFPAHVDIPSVVSRKAPDDILALIPSPVMKAGPIAARNHLLIGFDPVEEFVKELKERLGESCSIYYDQLGSDVVGLSWTAGSSGKRKREEKLENSVDVDDIVRHINEAGAGLVKSIHLSDRVRKVGLPAVSKQVQKMKRVANLSTERKKGSKKGK</sequence>
<evidence type="ECO:0000259" key="7">
    <source>
        <dbReference type="Pfam" id="PF17403"/>
    </source>
</evidence>
<dbReference type="GO" id="GO:0003723">
    <property type="term" value="F:RNA binding"/>
    <property type="evidence" value="ECO:0007669"/>
    <property type="project" value="UniProtKB-KW"/>
</dbReference>
<evidence type="ECO:0000259" key="6">
    <source>
        <dbReference type="Pfam" id="PF03813"/>
    </source>
</evidence>
<dbReference type="EMBL" id="LVLJ01001379">
    <property type="protein sequence ID" value="OAE29976.1"/>
    <property type="molecule type" value="Genomic_DNA"/>
</dbReference>
<dbReference type="Pfam" id="PF17407">
    <property type="entry name" value="Nrap_D6"/>
    <property type="match status" value="1"/>
</dbReference>
<keyword evidence="3 5" id="KW-0694">RNA-binding</keyword>
<feature type="domain" description="Nrap protein" evidence="7">
    <location>
        <begin position="311"/>
        <end position="454"/>
    </location>
</feature>
<evidence type="ECO:0000313" key="13">
    <source>
        <dbReference type="Proteomes" id="UP000077202"/>
    </source>
</evidence>
<dbReference type="Pfam" id="PF17405">
    <property type="entry name" value="Nrap_D4"/>
    <property type="match status" value="1"/>
</dbReference>
<dbReference type="PANTHER" id="PTHR17972:SF0">
    <property type="entry name" value="NUCLEOLAR PROTEIN 6"/>
    <property type="match status" value="1"/>
</dbReference>
<feature type="domain" description="Nrap protein" evidence="8">
    <location>
        <begin position="459"/>
        <end position="610"/>
    </location>
</feature>
<dbReference type="GO" id="GO:0034456">
    <property type="term" value="C:UTP-C complex"/>
    <property type="evidence" value="ECO:0007669"/>
    <property type="project" value="TreeGrafter"/>
</dbReference>
<evidence type="ECO:0000256" key="1">
    <source>
        <dbReference type="ARBA" id="ARBA00004604"/>
    </source>
</evidence>
<proteinExistence type="inferred from homology"/>
<comment type="caution">
    <text evidence="12">The sequence shown here is derived from an EMBL/GenBank/DDBJ whole genome shotgun (WGS) entry which is preliminary data.</text>
</comment>
<dbReference type="InterPro" id="IPR035367">
    <property type="entry name" value="Nrap_D2"/>
</dbReference>
<protein>
    <recommendedName>
        <fullName evidence="14">Nucleolar protein 6</fullName>
    </recommendedName>
</protein>
<evidence type="ECO:0000313" key="12">
    <source>
        <dbReference type="EMBL" id="OAE29976.1"/>
    </source>
</evidence>
<dbReference type="AlphaFoldDB" id="A0A176WCZ2"/>
<evidence type="ECO:0000259" key="9">
    <source>
        <dbReference type="Pfam" id="PF17405"/>
    </source>
</evidence>
<keyword evidence="4 5" id="KW-0539">Nucleus</keyword>
<feature type="domain" description="Nrap protein" evidence="10">
    <location>
        <begin position="792"/>
        <end position="953"/>
    </location>
</feature>
<dbReference type="InterPro" id="IPR035369">
    <property type="entry name" value="Nrap_D4"/>
</dbReference>
<organism evidence="12 13">
    <name type="scientific">Marchantia polymorpha subsp. ruderalis</name>
    <dbReference type="NCBI Taxonomy" id="1480154"/>
    <lineage>
        <taxon>Eukaryota</taxon>
        <taxon>Viridiplantae</taxon>
        <taxon>Streptophyta</taxon>
        <taxon>Embryophyta</taxon>
        <taxon>Marchantiophyta</taxon>
        <taxon>Marchantiopsida</taxon>
        <taxon>Marchantiidae</taxon>
        <taxon>Marchantiales</taxon>
        <taxon>Marchantiaceae</taxon>
        <taxon>Marchantia</taxon>
    </lineage>
</organism>
<dbReference type="Pfam" id="PF17406">
    <property type="entry name" value="Nrap_D5"/>
    <property type="match status" value="1"/>
</dbReference>
<evidence type="ECO:0000259" key="11">
    <source>
        <dbReference type="Pfam" id="PF17407"/>
    </source>
</evidence>
<feature type="domain" description="Nrap protein" evidence="11">
    <location>
        <begin position="1004"/>
        <end position="1091"/>
    </location>
</feature>
<dbReference type="InterPro" id="IPR005554">
    <property type="entry name" value="NOL6/Upt22"/>
</dbReference>
<comment type="subcellular location">
    <subcellularLocation>
        <location evidence="1 5">Nucleus</location>
        <location evidence="1 5">Nucleolus</location>
    </subcellularLocation>
</comment>
<dbReference type="PANTHER" id="PTHR17972">
    <property type="entry name" value="NUCLEOLAR RNA-ASSOCIATED PROTEIN"/>
    <property type="match status" value="1"/>
</dbReference>
<dbReference type="GO" id="GO:0006409">
    <property type="term" value="P:tRNA export from nucleus"/>
    <property type="evidence" value="ECO:0007669"/>
    <property type="project" value="TreeGrafter"/>
</dbReference>
<dbReference type="Pfam" id="PF03813">
    <property type="entry name" value="Nrap"/>
    <property type="match status" value="1"/>
</dbReference>
<dbReference type="InterPro" id="IPR035368">
    <property type="entry name" value="Nrap_D3"/>
</dbReference>
<dbReference type="GO" id="GO:0032545">
    <property type="term" value="C:CURI complex"/>
    <property type="evidence" value="ECO:0007669"/>
    <property type="project" value="TreeGrafter"/>
</dbReference>
<evidence type="ECO:0000259" key="10">
    <source>
        <dbReference type="Pfam" id="PF17406"/>
    </source>
</evidence>
<feature type="domain" description="Nrap protein" evidence="6">
    <location>
        <begin position="164"/>
        <end position="305"/>
    </location>
</feature>
<evidence type="ECO:0000256" key="3">
    <source>
        <dbReference type="ARBA" id="ARBA00022884"/>
    </source>
</evidence>
<keyword evidence="13" id="KW-1185">Reference proteome</keyword>
<comment type="similarity">
    <text evidence="2 5">Belongs to the NRAP family.</text>
</comment>